<feature type="domain" description="Reverse transcriptase Ty1/copia-type" evidence="1">
    <location>
        <begin position="3"/>
        <end position="94"/>
    </location>
</feature>
<organism evidence="2 3">
    <name type="scientific">Peronospora matthiolae</name>
    <dbReference type="NCBI Taxonomy" id="2874970"/>
    <lineage>
        <taxon>Eukaryota</taxon>
        <taxon>Sar</taxon>
        <taxon>Stramenopiles</taxon>
        <taxon>Oomycota</taxon>
        <taxon>Peronosporomycetes</taxon>
        <taxon>Peronosporales</taxon>
        <taxon>Peronosporaceae</taxon>
        <taxon>Peronospora</taxon>
    </lineage>
</organism>
<dbReference type="Proteomes" id="UP001162060">
    <property type="component" value="Unassembled WGS sequence"/>
</dbReference>
<dbReference type="InterPro" id="IPR013103">
    <property type="entry name" value="RVT_2"/>
</dbReference>
<evidence type="ECO:0000313" key="3">
    <source>
        <dbReference type="Proteomes" id="UP001162060"/>
    </source>
</evidence>
<reference evidence="2" key="1">
    <citation type="submission" date="2024-01" db="EMBL/GenBank/DDBJ databases">
        <authorList>
            <person name="Webb A."/>
        </authorList>
    </citation>
    <scope>NUCLEOTIDE SEQUENCE</scope>
    <source>
        <strain evidence="2">Pm1</strain>
    </source>
</reference>
<gene>
    <name evidence="2" type="ORF">PM001_LOCUS19993</name>
</gene>
<evidence type="ECO:0000313" key="2">
    <source>
        <dbReference type="EMBL" id="CAK7934843.1"/>
    </source>
</evidence>
<sequence>MCLYWKVDDGQLVVVGVGVDDLLATGTDTAAVDRFFNQLGSLSIKDLGVLSKFIGMRVAMEDDGNYVLDQTEAIGDLLREHGLENANATRAPIVSDCYEVLPEDCELLGASADCGGPSVRTFKFLVGSLLWVAHCTRPDITFAVHKATRQTHQP</sequence>
<evidence type="ECO:0000259" key="1">
    <source>
        <dbReference type="Pfam" id="PF07727"/>
    </source>
</evidence>
<dbReference type="Pfam" id="PF07727">
    <property type="entry name" value="RVT_2"/>
    <property type="match status" value="1"/>
</dbReference>
<dbReference type="AlphaFoldDB" id="A0AAV1UNM5"/>
<name>A0AAV1UNM5_9STRA</name>
<protein>
    <recommendedName>
        <fullName evidence="1">Reverse transcriptase Ty1/copia-type domain-containing protein</fullName>
    </recommendedName>
</protein>
<comment type="caution">
    <text evidence="2">The sequence shown here is derived from an EMBL/GenBank/DDBJ whole genome shotgun (WGS) entry which is preliminary data.</text>
</comment>
<accession>A0AAV1UNM5</accession>
<proteinExistence type="predicted"/>
<dbReference type="EMBL" id="CAKLBY020000217">
    <property type="protein sequence ID" value="CAK7934843.1"/>
    <property type="molecule type" value="Genomic_DNA"/>
</dbReference>